<organism evidence="1 2">
    <name type="scientific">Ovis ammon polii x Ovis aries</name>
    <dbReference type="NCBI Taxonomy" id="2918886"/>
    <lineage>
        <taxon>Eukaryota</taxon>
        <taxon>Metazoa</taxon>
        <taxon>Chordata</taxon>
        <taxon>Craniata</taxon>
        <taxon>Vertebrata</taxon>
        <taxon>Euteleostomi</taxon>
        <taxon>Mammalia</taxon>
        <taxon>Eutheria</taxon>
        <taxon>Laurasiatheria</taxon>
        <taxon>Artiodactyla</taxon>
        <taxon>Ruminantia</taxon>
        <taxon>Pecora</taxon>
        <taxon>Bovidae</taxon>
        <taxon>Caprinae</taxon>
        <taxon>Ovis</taxon>
    </lineage>
</organism>
<name>A0ACB9UYS2_9CETA</name>
<reference evidence="1" key="1">
    <citation type="submission" date="2022-03" db="EMBL/GenBank/DDBJ databases">
        <title>Genomic analyses of argali, domestic sheep and their hybrids provide insights into chromosomal evolution, heterosis and genetic basis of agronomic traits.</title>
        <authorList>
            <person name="Li M."/>
        </authorList>
    </citation>
    <scope>NUCLEOTIDE SEQUENCE</scope>
    <source>
        <strain evidence="1">F1 hybrid</strain>
    </source>
</reference>
<evidence type="ECO:0000313" key="2">
    <source>
        <dbReference type="Proteomes" id="UP001057279"/>
    </source>
</evidence>
<protein>
    <submittedName>
        <fullName evidence="1">Uncharacterized protein</fullName>
    </submittedName>
</protein>
<keyword evidence="2" id="KW-1185">Reference proteome</keyword>
<gene>
    <name evidence="1" type="ORF">MJG53_009193</name>
</gene>
<proteinExistence type="predicted"/>
<accession>A0ACB9UYS2</accession>
<sequence length="129" mass="13471">MQLKEEGDPRAGHGGSCPGLEERDKVQIGVGWGSGLHQRPQDSREPRGGCLTHRSTSPASPNSAGSVLRAHTGAPAFASVCWMTGCPAQGQELGWGLWKLQRARNPLPASACRGHGEVGAPSDVRADPA</sequence>
<dbReference type="EMBL" id="CM043033">
    <property type="protein sequence ID" value="KAI4582642.1"/>
    <property type="molecule type" value="Genomic_DNA"/>
</dbReference>
<comment type="caution">
    <text evidence="1">The sequence shown here is derived from an EMBL/GenBank/DDBJ whole genome shotgun (WGS) entry which is preliminary data.</text>
</comment>
<evidence type="ECO:0000313" key="1">
    <source>
        <dbReference type="EMBL" id="KAI4582642.1"/>
    </source>
</evidence>
<dbReference type="Proteomes" id="UP001057279">
    <property type="component" value="Linkage Group LG08"/>
</dbReference>